<keyword evidence="2" id="KW-1003">Cell membrane</keyword>
<evidence type="ECO:0000256" key="4">
    <source>
        <dbReference type="ARBA" id="ARBA00023136"/>
    </source>
</evidence>
<dbReference type="PANTHER" id="PTHR16529:SF8">
    <property type="entry name" value="CD177 ANTIGEN"/>
    <property type="match status" value="1"/>
</dbReference>
<keyword evidence="3 6" id="KW-0732">Signal</keyword>
<feature type="chain" id="PRO_5040495289" description="UPAR/Ly6 domain-containing protein" evidence="6">
    <location>
        <begin position="21"/>
        <end position="456"/>
    </location>
</feature>
<accession>A0A9L0KA80</accession>
<evidence type="ECO:0000256" key="6">
    <source>
        <dbReference type="SAM" id="SignalP"/>
    </source>
</evidence>
<evidence type="ECO:0000256" key="2">
    <source>
        <dbReference type="ARBA" id="ARBA00022475"/>
    </source>
</evidence>
<reference evidence="8 9" key="1">
    <citation type="journal article" date="2020" name="Nat. Commun.">
        <title>Donkey genomes provide new insights into domestication and selection for coat color.</title>
        <authorList>
            <person name="Wang"/>
            <person name="C."/>
            <person name="Li"/>
            <person name="H."/>
            <person name="Guo"/>
            <person name="Y."/>
            <person name="Huang"/>
            <person name="J."/>
            <person name="Sun"/>
            <person name="Y."/>
            <person name="Min"/>
            <person name="J."/>
            <person name="Wang"/>
            <person name="J."/>
            <person name="Fang"/>
            <person name="X."/>
            <person name="Zhao"/>
            <person name="Z."/>
            <person name="Wang"/>
            <person name="S."/>
            <person name="Zhang"/>
            <person name="Y."/>
            <person name="Liu"/>
            <person name="Q."/>
            <person name="Jiang"/>
            <person name="Q."/>
            <person name="Wang"/>
            <person name="X."/>
            <person name="Guo"/>
            <person name="Y."/>
            <person name="Yang"/>
            <person name="C."/>
            <person name="Wang"/>
            <person name="Y."/>
            <person name="Tian"/>
            <person name="F."/>
            <person name="Zhuang"/>
            <person name="G."/>
            <person name="Fan"/>
            <person name="Y."/>
            <person name="Gao"/>
            <person name="Q."/>
            <person name="Li"/>
            <person name="Y."/>
            <person name="Ju"/>
            <person name="Z."/>
            <person name="Li"/>
            <person name="J."/>
            <person name="Li"/>
            <person name="R."/>
            <person name="Hou"/>
            <person name="M."/>
            <person name="Yang"/>
            <person name="G."/>
            <person name="Liu"/>
            <person name="G."/>
            <person name="Liu"/>
            <person name="W."/>
            <person name="Guo"/>
            <person name="J."/>
            <person name="Pan"/>
            <person name="S."/>
            <person name="Fan"/>
            <person name="G."/>
            <person name="Zhang"/>
            <person name="W."/>
            <person name="Zhang"/>
            <person name="R."/>
            <person name="Yu"/>
            <person name="J."/>
            <person name="Zhang"/>
            <person name="X."/>
            <person name="Yin"/>
            <person name="Q."/>
            <person name="Ji"/>
            <person name="C."/>
            <person name="Jin"/>
            <person name="Y."/>
            <person name="Yue"/>
            <person name="G."/>
            <person name="Liu"/>
            <person name="M."/>
            <person name="Xu"/>
            <person name="J."/>
            <person name="Liu"/>
            <person name="S."/>
            <person name="Jordana"/>
            <person name="J."/>
            <person name="Noce"/>
            <person name="A."/>
            <person name="Amills"/>
            <person name="M."/>
            <person name="Wu"/>
            <person name="D.D."/>
            <person name="Li"/>
            <person name="S."/>
            <person name="Zhou"/>
            <person name="X. and Zhong"/>
            <person name="J."/>
        </authorList>
    </citation>
    <scope>NUCLEOTIDE SEQUENCE [LARGE SCALE GENOMIC DNA]</scope>
</reference>
<dbReference type="Ensembl" id="ENSEAST00005054941.1">
    <property type="protein sequence ID" value="ENSEASP00005061738.1"/>
    <property type="gene ID" value="ENSEASG00005013217.2"/>
</dbReference>
<dbReference type="CDD" id="cd23637">
    <property type="entry name" value="TFP_LU_ECD_CD177_rpt4"/>
    <property type="match status" value="1"/>
</dbReference>
<dbReference type="GO" id="GO:0045217">
    <property type="term" value="P:cell-cell junction maintenance"/>
    <property type="evidence" value="ECO:0007669"/>
    <property type="project" value="TreeGrafter"/>
</dbReference>
<organism evidence="8 9">
    <name type="scientific">Equus asinus</name>
    <name type="common">Donkey</name>
    <name type="synonym">Equus africanus asinus</name>
    <dbReference type="NCBI Taxonomy" id="9793"/>
    <lineage>
        <taxon>Eukaryota</taxon>
        <taxon>Metazoa</taxon>
        <taxon>Chordata</taxon>
        <taxon>Craniata</taxon>
        <taxon>Vertebrata</taxon>
        <taxon>Euteleostomi</taxon>
        <taxon>Mammalia</taxon>
        <taxon>Eutheria</taxon>
        <taxon>Laurasiatheria</taxon>
        <taxon>Perissodactyla</taxon>
        <taxon>Equidae</taxon>
        <taxon>Equus</taxon>
    </lineage>
</organism>
<feature type="signal peptide" evidence="6">
    <location>
        <begin position="1"/>
        <end position="20"/>
    </location>
</feature>
<reference evidence="8" key="2">
    <citation type="submission" date="2025-08" db="UniProtKB">
        <authorList>
            <consortium name="Ensembl"/>
        </authorList>
    </citation>
    <scope>IDENTIFICATION</scope>
</reference>
<dbReference type="Pfam" id="PF00021">
    <property type="entry name" value="UPAR_LY6"/>
    <property type="match status" value="4"/>
</dbReference>
<keyword evidence="9" id="KW-1185">Reference proteome</keyword>
<feature type="domain" description="UPAR/Ly6" evidence="7">
    <location>
        <begin position="237"/>
        <end position="302"/>
    </location>
</feature>
<protein>
    <recommendedName>
        <fullName evidence="7">UPAR/Ly6 domain-containing protein</fullName>
    </recommendedName>
</protein>
<sequence>MSPALLLALLGIAIMLPLQALTCQLGTGEAVMNVSDMPLHWTVTNQQACEDGWGCQDTLLLTENGPHVNLVVSKGCTPEPDQEARVTQHKAGPGLSIVSYTHVCRNEDLCNNVPNTLPLWDSLPPTVPGSVRCPVCLSTEGCASATELTCPAGDTHCYNGILLISGGGIATNLRVQGCTSQAGCNLLNNTQKIGALTVRESCNPEAVLTCQRGVMVKLQRNSAQTPVVEWTGRVGSQTCEAGEMCQETLLLVDVGHRSLIVGSKGCTQIRTHESPTVTVHSGPPGMLVASYARFCSSSGCNRADSSSVLLDAIPRPAPPVPGDLQCPACVQLFGSCSQNSDIVTCPKGTIRCYRGSINLRGGGLSSSLDLQGCMAQPSRYLLNHVRNIGVFSVMENSGYENENENEDEDGPFLQAGADPTSYMALVVVLGLSLALSSGVPSLLTPFPLDSLPLLTP</sequence>
<dbReference type="PANTHER" id="PTHR16529">
    <property type="entry name" value="CD177 ANTIGEN"/>
    <property type="match status" value="1"/>
</dbReference>
<feature type="domain" description="UPAR/Ly6" evidence="7">
    <location>
        <begin position="323"/>
        <end position="395"/>
    </location>
</feature>
<feature type="domain" description="UPAR/Ly6" evidence="7">
    <location>
        <begin position="130"/>
        <end position="205"/>
    </location>
</feature>
<proteinExistence type="predicted"/>
<evidence type="ECO:0000313" key="9">
    <source>
        <dbReference type="Proteomes" id="UP000694387"/>
    </source>
</evidence>
<gene>
    <name evidence="8" type="primary">LOC106847973</name>
</gene>
<keyword evidence="5" id="KW-0325">Glycoprotein</keyword>
<dbReference type="InterPro" id="IPR045860">
    <property type="entry name" value="Snake_toxin-like_sf"/>
</dbReference>
<comment type="subcellular location">
    <subcellularLocation>
        <location evidence="1">Cell membrane</location>
    </subcellularLocation>
</comment>
<dbReference type="AlphaFoldDB" id="A0A9L0KA80"/>
<dbReference type="GO" id="GO:0098742">
    <property type="term" value="P:cell-cell adhesion via plasma-membrane adhesion molecules"/>
    <property type="evidence" value="ECO:0007669"/>
    <property type="project" value="TreeGrafter"/>
</dbReference>
<dbReference type="GO" id="GO:0044853">
    <property type="term" value="C:plasma membrane raft"/>
    <property type="evidence" value="ECO:0007669"/>
    <property type="project" value="TreeGrafter"/>
</dbReference>
<keyword evidence="4" id="KW-0472">Membrane</keyword>
<dbReference type="CDD" id="cd23636">
    <property type="entry name" value="TFP_LU_ECD_CD177_rpt2"/>
    <property type="match status" value="1"/>
</dbReference>
<evidence type="ECO:0000259" key="7">
    <source>
        <dbReference type="Pfam" id="PF00021"/>
    </source>
</evidence>
<dbReference type="GO" id="GO:2001044">
    <property type="term" value="P:regulation of integrin-mediated signaling pathway"/>
    <property type="evidence" value="ECO:0007669"/>
    <property type="project" value="TreeGrafter"/>
</dbReference>
<reference evidence="8" key="3">
    <citation type="submission" date="2025-09" db="UniProtKB">
        <authorList>
            <consortium name="Ensembl"/>
        </authorList>
    </citation>
    <scope>IDENTIFICATION</scope>
</reference>
<feature type="domain" description="UPAR/Ly6" evidence="7">
    <location>
        <begin position="55"/>
        <end position="112"/>
    </location>
</feature>
<dbReference type="GeneTree" id="ENSGT00530000063351"/>
<evidence type="ECO:0000256" key="1">
    <source>
        <dbReference type="ARBA" id="ARBA00004236"/>
    </source>
</evidence>
<dbReference type="InterPro" id="IPR051899">
    <property type="entry name" value="Fert-Immune_med_protein"/>
</dbReference>
<dbReference type="GO" id="GO:0043315">
    <property type="term" value="P:positive regulation of neutrophil degranulation"/>
    <property type="evidence" value="ECO:0007669"/>
    <property type="project" value="TreeGrafter"/>
</dbReference>
<evidence type="ECO:0000256" key="3">
    <source>
        <dbReference type="ARBA" id="ARBA00022729"/>
    </source>
</evidence>
<name>A0A9L0KA80_EQUAS</name>
<dbReference type="GO" id="GO:0007159">
    <property type="term" value="P:leukocyte cell-cell adhesion"/>
    <property type="evidence" value="ECO:0007669"/>
    <property type="project" value="TreeGrafter"/>
</dbReference>
<dbReference type="InterPro" id="IPR016054">
    <property type="entry name" value="LY6_UPA_recep-like"/>
</dbReference>
<dbReference type="SUPFAM" id="SSF57302">
    <property type="entry name" value="Snake toxin-like"/>
    <property type="match status" value="1"/>
</dbReference>
<dbReference type="CDD" id="cd23624">
    <property type="entry name" value="TFP_LU_ECD_CD177_rpt3"/>
    <property type="match status" value="1"/>
</dbReference>
<evidence type="ECO:0000313" key="8">
    <source>
        <dbReference type="Ensembl" id="ENSEASP00005061738.1"/>
    </source>
</evidence>
<evidence type="ECO:0000256" key="5">
    <source>
        <dbReference type="ARBA" id="ARBA00023180"/>
    </source>
</evidence>
<dbReference type="CDD" id="cd23623">
    <property type="entry name" value="TFP_LU_ECD_CD177_rpt1"/>
    <property type="match status" value="1"/>
</dbReference>
<dbReference type="Proteomes" id="UP000694387">
    <property type="component" value="Chromosome 26"/>
</dbReference>